<proteinExistence type="predicted"/>
<accession>A0A382HFP9</accession>
<name>A0A382HFP9_9ZZZZ</name>
<evidence type="ECO:0000313" key="1">
    <source>
        <dbReference type="EMBL" id="SVB85707.1"/>
    </source>
</evidence>
<organism evidence="1">
    <name type="scientific">marine metagenome</name>
    <dbReference type="NCBI Taxonomy" id="408172"/>
    <lineage>
        <taxon>unclassified sequences</taxon>
        <taxon>metagenomes</taxon>
        <taxon>ecological metagenomes</taxon>
    </lineage>
</organism>
<evidence type="ECO:0008006" key="2">
    <source>
        <dbReference type="Google" id="ProtNLM"/>
    </source>
</evidence>
<protein>
    <recommendedName>
        <fullName evidence="2">HEPN domain-containing protein</fullName>
    </recommendedName>
</protein>
<sequence>MNIEFWQKQLKEFDELEEIAHSLYSKLLNDRNSTQECCDKAFLLCDAIQGNRFTCQHHIIHLQMGKTHDEVIEDYNEYPYRGSADNQSDEMDALASIGWAEDEYY</sequence>
<dbReference type="AlphaFoldDB" id="A0A382HFP9"/>
<dbReference type="EMBL" id="UINC01060808">
    <property type="protein sequence ID" value="SVB85707.1"/>
    <property type="molecule type" value="Genomic_DNA"/>
</dbReference>
<gene>
    <name evidence="1" type="ORF">METZ01_LOCUS238561</name>
</gene>
<reference evidence="1" key="1">
    <citation type="submission" date="2018-05" db="EMBL/GenBank/DDBJ databases">
        <authorList>
            <person name="Lanie J.A."/>
            <person name="Ng W.-L."/>
            <person name="Kazmierczak K.M."/>
            <person name="Andrzejewski T.M."/>
            <person name="Davidsen T.M."/>
            <person name="Wayne K.J."/>
            <person name="Tettelin H."/>
            <person name="Glass J.I."/>
            <person name="Rusch D."/>
            <person name="Podicherti R."/>
            <person name="Tsui H.-C.T."/>
            <person name="Winkler M.E."/>
        </authorList>
    </citation>
    <scope>NUCLEOTIDE SEQUENCE</scope>
</reference>